<accession>A0AAW2FNE1</accession>
<sequence length="77" mass="8932">MILLLICYNHYVIYRQATRYYIGGRRSRKHNAWRVPLSTALIRQCSNQRTQLEIAASTRTNTEARPCASTAYHSTKS</sequence>
<organism evidence="1 2">
    <name type="scientific">Cardiocondyla obscurior</name>
    <dbReference type="NCBI Taxonomy" id="286306"/>
    <lineage>
        <taxon>Eukaryota</taxon>
        <taxon>Metazoa</taxon>
        <taxon>Ecdysozoa</taxon>
        <taxon>Arthropoda</taxon>
        <taxon>Hexapoda</taxon>
        <taxon>Insecta</taxon>
        <taxon>Pterygota</taxon>
        <taxon>Neoptera</taxon>
        <taxon>Endopterygota</taxon>
        <taxon>Hymenoptera</taxon>
        <taxon>Apocrita</taxon>
        <taxon>Aculeata</taxon>
        <taxon>Formicoidea</taxon>
        <taxon>Formicidae</taxon>
        <taxon>Myrmicinae</taxon>
        <taxon>Cardiocondyla</taxon>
    </lineage>
</organism>
<protein>
    <submittedName>
        <fullName evidence="1">Uncharacterized protein</fullName>
    </submittedName>
</protein>
<reference evidence="1 2" key="1">
    <citation type="submission" date="2023-03" db="EMBL/GenBank/DDBJ databases">
        <title>High recombination rates correlate with genetic variation in Cardiocondyla obscurior ants.</title>
        <authorList>
            <person name="Errbii M."/>
        </authorList>
    </citation>
    <scope>NUCLEOTIDE SEQUENCE [LARGE SCALE GENOMIC DNA]</scope>
    <source>
        <strain evidence="1">Alpha-2009</strain>
        <tissue evidence="1">Whole body</tissue>
    </source>
</reference>
<keyword evidence="2" id="KW-1185">Reference proteome</keyword>
<dbReference type="Proteomes" id="UP001430953">
    <property type="component" value="Unassembled WGS sequence"/>
</dbReference>
<name>A0AAW2FNE1_9HYME</name>
<evidence type="ECO:0000313" key="2">
    <source>
        <dbReference type="Proteomes" id="UP001430953"/>
    </source>
</evidence>
<comment type="caution">
    <text evidence="1">The sequence shown here is derived from an EMBL/GenBank/DDBJ whole genome shotgun (WGS) entry which is preliminary data.</text>
</comment>
<dbReference type="AlphaFoldDB" id="A0AAW2FNE1"/>
<dbReference type="EMBL" id="JADYXP020000010">
    <property type="protein sequence ID" value="KAL0115906.1"/>
    <property type="molecule type" value="Genomic_DNA"/>
</dbReference>
<gene>
    <name evidence="1" type="ORF">PUN28_011058</name>
</gene>
<proteinExistence type="predicted"/>
<evidence type="ECO:0000313" key="1">
    <source>
        <dbReference type="EMBL" id="KAL0115906.1"/>
    </source>
</evidence>